<feature type="compositionally biased region" description="Low complexity" evidence="7">
    <location>
        <begin position="467"/>
        <end position="482"/>
    </location>
</feature>
<organism evidence="10 11">
    <name type="scientific">Absidia repens</name>
    <dbReference type="NCBI Taxonomy" id="90262"/>
    <lineage>
        <taxon>Eukaryota</taxon>
        <taxon>Fungi</taxon>
        <taxon>Fungi incertae sedis</taxon>
        <taxon>Mucoromycota</taxon>
        <taxon>Mucoromycotina</taxon>
        <taxon>Mucoromycetes</taxon>
        <taxon>Mucorales</taxon>
        <taxon>Cunninghamellaceae</taxon>
        <taxon>Absidia</taxon>
    </lineage>
</organism>
<feature type="compositionally biased region" description="Low complexity" evidence="7">
    <location>
        <begin position="357"/>
        <end position="367"/>
    </location>
</feature>
<dbReference type="PANTHER" id="PTHR24346:SF110">
    <property type="entry name" value="NON-SPECIFIC SERINE_THREONINE PROTEIN KINASE"/>
    <property type="match status" value="1"/>
</dbReference>
<feature type="compositionally biased region" description="Basic and acidic residues" evidence="7">
    <location>
        <begin position="767"/>
        <end position="777"/>
    </location>
</feature>
<evidence type="ECO:0000313" key="11">
    <source>
        <dbReference type="Proteomes" id="UP000193560"/>
    </source>
</evidence>
<evidence type="ECO:0000256" key="5">
    <source>
        <dbReference type="ARBA" id="ARBA00022840"/>
    </source>
</evidence>
<evidence type="ECO:0000256" key="1">
    <source>
        <dbReference type="ARBA" id="ARBA00022527"/>
    </source>
</evidence>
<dbReference type="Proteomes" id="UP000193560">
    <property type="component" value="Unassembled WGS sequence"/>
</dbReference>
<dbReference type="Gene3D" id="1.10.510.10">
    <property type="entry name" value="Transferase(Phosphotransferase) domain 1"/>
    <property type="match status" value="1"/>
</dbReference>
<keyword evidence="4" id="KW-0418">Kinase</keyword>
<evidence type="ECO:0000313" key="10">
    <source>
        <dbReference type="EMBL" id="ORZ20253.1"/>
    </source>
</evidence>
<dbReference type="FunFam" id="3.30.200.20:FF:000003">
    <property type="entry name" value="Non-specific serine/threonine protein kinase"/>
    <property type="match status" value="1"/>
</dbReference>
<dbReference type="Pfam" id="PF00069">
    <property type="entry name" value="Pkinase"/>
    <property type="match status" value="1"/>
</dbReference>
<feature type="domain" description="Protein kinase" evidence="8">
    <location>
        <begin position="73"/>
        <end position="332"/>
    </location>
</feature>
<reference evidence="10 11" key="1">
    <citation type="submission" date="2016-07" db="EMBL/GenBank/DDBJ databases">
        <title>Pervasive Adenine N6-methylation of Active Genes in Fungi.</title>
        <authorList>
            <consortium name="DOE Joint Genome Institute"/>
            <person name="Mondo S.J."/>
            <person name="Dannebaum R.O."/>
            <person name="Kuo R.C."/>
            <person name="Labutti K."/>
            <person name="Haridas S."/>
            <person name="Kuo A."/>
            <person name="Salamov A."/>
            <person name="Ahrendt S.R."/>
            <person name="Lipzen A."/>
            <person name="Sullivan W."/>
            <person name="Andreopoulos W.B."/>
            <person name="Clum A."/>
            <person name="Lindquist E."/>
            <person name="Daum C."/>
            <person name="Ramamoorthy G.K."/>
            <person name="Gryganskyi A."/>
            <person name="Culley D."/>
            <person name="Magnuson J.K."/>
            <person name="James T.Y."/>
            <person name="O'Malley M.A."/>
            <person name="Stajich J.E."/>
            <person name="Spatafora J.W."/>
            <person name="Visel A."/>
            <person name="Grigoriev I.V."/>
        </authorList>
    </citation>
    <scope>NUCLEOTIDE SEQUENCE [LARGE SCALE GENOMIC DNA]</scope>
    <source>
        <strain evidence="10 11">NRRL 1336</strain>
    </source>
</reference>
<feature type="compositionally biased region" description="Polar residues" evidence="7">
    <location>
        <begin position="750"/>
        <end position="766"/>
    </location>
</feature>
<dbReference type="AlphaFoldDB" id="A0A1X2IPP5"/>
<dbReference type="PROSITE" id="PS00108">
    <property type="entry name" value="PROTEIN_KINASE_ST"/>
    <property type="match status" value="1"/>
</dbReference>
<gene>
    <name evidence="10" type="ORF">BCR42DRAFT_369838</name>
</gene>
<dbReference type="SMART" id="SM00220">
    <property type="entry name" value="S_TKc"/>
    <property type="match status" value="1"/>
</dbReference>
<feature type="compositionally biased region" description="Polar residues" evidence="7">
    <location>
        <begin position="29"/>
        <end position="45"/>
    </location>
</feature>
<dbReference type="CDD" id="cd14003">
    <property type="entry name" value="STKc_AMPK-like"/>
    <property type="match status" value="1"/>
</dbReference>
<dbReference type="InterPro" id="IPR011009">
    <property type="entry name" value="Kinase-like_dom_sf"/>
</dbReference>
<evidence type="ECO:0000256" key="7">
    <source>
        <dbReference type="SAM" id="MobiDB-lite"/>
    </source>
</evidence>
<dbReference type="PROSITE" id="PS50011">
    <property type="entry name" value="PROTEIN_KINASE_DOM"/>
    <property type="match status" value="1"/>
</dbReference>
<evidence type="ECO:0000259" key="9">
    <source>
        <dbReference type="PROSITE" id="PS50032"/>
    </source>
</evidence>
<dbReference type="SUPFAM" id="SSF56112">
    <property type="entry name" value="Protein kinase-like (PK-like)"/>
    <property type="match status" value="1"/>
</dbReference>
<keyword evidence="3 6" id="KW-0547">Nucleotide-binding</keyword>
<name>A0A1X2IPP5_9FUNG</name>
<feature type="region of interest" description="Disordered" evidence="7">
    <location>
        <begin position="349"/>
        <end position="399"/>
    </location>
</feature>
<proteinExistence type="predicted"/>
<dbReference type="EMBL" id="MCGE01000006">
    <property type="protein sequence ID" value="ORZ20253.1"/>
    <property type="molecule type" value="Genomic_DNA"/>
</dbReference>
<sequence>MTDSMHTSAPLVSSISSTLLRLLPHMNPSEVTGQSTTTNTNGDNHSISTDASCSSCNSSCPSFSSDQKLLGQYRLVKTLGVGEFGKVKLGIRTDTEEKVAIKLVKKKNVGAKLAKVEREIQILKSLHHPHIVNLIEVVETDTLVGIVLEYASGGELFEYVWSHKSLGEDNAKNLFAQLISGVNHMHLKGVAHRDLKLENLLFSNKQQTHLLISDFGFSNNDNNNLLSTCCGSPTYAAPELIHSTGSYNGETADVWSCGVILYCMICGYLPFDDDPENPESSNLRRLYRHIQSSTLSFPEFVNADAKNLMQQMLRPDPATRCTLQDVINHPWLQACYSADFGSPTKQLEQHTLDSYKKQQSIIHSKIQSKSDRPSQAKRQQHDSTPVPPLQGNTNFQEHHYMTHPSPEVIHHRQQHHDLDNQVLSQQQDNHQGQKQMASVQMDASQTQHPTGTLPPTPRSMMAVLKMSSSTETNNTTSSTSSSRIETKELPNLPPMPPITPEEEVALNDFGPIVQQHQKHPSLRRQKKFRPSLMNAQPMPLLSATKLATMTNESQHSWVDDKNSNFGIRPSLLGKSNSPHFEEHSNKKMNTGSADEVYGNSVQNMKSVSLPLLNQANQHSMAIDTTTSTTNFNKSNNSNNDKPVAIEKQHRRFASILSRTPSKPRPQPQRSQSISIPRKGTFDDDVDDQGTVLKRNDTSTSTSATAPVTRRKTMTQAMKAWIHKNRPFTKQEVSSLSSLSEPSSASAASTRDINNTSDDQQQTATNHHCSDYQHHLQQQEEQEEDQQVHHYLAPSSLATSTVDQSTMRTFSHAQGEHLTSMAPGHLILMLVRVLTALGFDVQHRSSYQLTCLRKSHHPHLHFYSWHHLGSAKQKKKKDNNNNNKAVTVSNTPIYGPPELDKGQEVEFTVEVCRSLLSDIYVVDVQHENGDIASFQFLRSKLLCLLNLNM</sequence>
<dbReference type="GO" id="GO:0035556">
    <property type="term" value="P:intracellular signal transduction"/>
    <property type="evidence" value="ECO:0007669"/>
    <property type="project" value="TreeGrafter"/>
</dbReference>
<keyword evidence="5 6" id="KW-0067">ATP-binding</keyword>
<feature type="region of interest" description="Disordered" evidence="7">
    <location>
        <begin position="871"/>
        <end position="892"/>
    </location>
</feature>
<protein>
    <recommendedName>
        <fullName evidence="12">Non-specific serine/threonine protein kinase</fullName>
    </recommendedName>
</protein>
<dbReference type="FunFam" id="1.10.510.10:FF:000571">
    <property type="entry name" value="Maternal embryonic leucine zipper kinase"/>
    <property type="match status" value="1"/>
</dbReference>
<dbReference type="OrthoDB" id="193931at2759"/>
<dbReference type="PROSITE" id="PS00107">
    <property type="entry name" value="PROTEIN_KINASE_ATP"/>
    <property type="match status" value="1"/>
</dbReference>
<feature type="binding site" evidence="6">
    <location>
        <position position="106"/>
    </location>
    <ligand>
        <name>ATP</name>
        <dbReference type="ChEBI" id="CHEBI:30616"/>
    </ligand>
</feature>
<dbReference type="InterPro" id="IPR001772">
    <property type="entry name" value="KA1_dom"/>
</dbReference>
<keyword evidence="11" id="KW-1185">Reference proteome</keyword>
<feature type="region of interest" description="Disordered" evidence="7">
    <location>
        <begin position="731"/>
        <end position="786"/>
    </location>
</feature>
<dbReference type="PROSITE" id="PS50032">
    <property type="entry name" value="KA1"/>
    <property type="match status" value="1"/>
</dbReference>
<keyword evidence="2" id="KW-0808">Transferase</keyword>
<feature type="compositionally biased region" description="Low complexity" evidence="7">
    <location>
        <begin position="733"/>
        <end position="748"/>
    </location>
</feature>
<dbReference type="InterPro" id="IPR017441">
    <property type="entry name" value="Protein_kinase_ATP_BS"/>
</dbReference>
<dbReference type="GO" id="GO:0004674">
    <property type="term" value="F:protein serine/threonine kinase activity"/>
    <property type="evidence" value="ECO:0007669"/>
    <property type="project" value="UniProtKB-KW"/>
</dbReference>
<dbReference type="GO" id="GO:0005524">
    <property type="term" value="F:ATP binding"/>
    <property type="evidence" value="ECO:0007669"/>
    <property type="project" value="UniProtKB-UniRule"/>
</dbReference>
<feature type="region of interest" description="Disordered" evidence="7">
    <location>
        <begin position="424"/>
        <end position="494"/>
    </location>
</feature>
<evidence type="ECO:0000256" key="6">
    <source>
        <dbReference type="PROSITE-ProRule" id="PRU10141"/>
    </source>
</evidence>
<dbReference type="STRING" id="90262.A0A1X2IPP5"/>
<evidence type="ECO:0000256" key="4">
    <source>
        <dbReference type="ARBA" id="ARBA00022777"/>
    </source>
</evidence>
<keyword evidence="1" id="KW-0723">Serine/threonine-protein kinase</keyword>
<dbReference type="PANTHER" id="PTHR24346">
    <property type="entry name" value="MAP/MICROTUBULE AFFINITY-REGULATING KINASE"/>
    <property type="match status" value="1"/>
</dbReference>
<dbReference type="InterPro" id="IPR000719">
    <property type="entry name" value="Prot_kinase_dom"/>
</dbReference>
<evidence type="ECO:0000259" key="8">
    <source>
        <dbReference type="PROSITE" id="PS50011"/>
    </source>
</evidence>
<comment type="caution">
    <text evidence="10">The sequence shown here is derived from an EMBL/GenBank/DDBJ whole genome shotgun (WGS) entry which is preliminary data.</text>
</comment>
<evidence type="ECO:0000256" key="3">
    <source>
        <dbReference type="ARBA" id="ARBA00022741"/>
    </source>
</evidence>
<feature type="region of interest" description="Disordered" evidence="7">
    <location>
        <begin position="656"/>
        <end position="713"/>
    </location>
</feature>
<dbReference type="GO" id="GO:0005737">
    <property type="term" value="C:cytoplasm"/>
    <property type="evidence" value="ECO:0007669"/>
    <property type="project" value="TreeGrafter"/>
</dbReference>
<dbReference type="InterPro" id="IPR008271">
    <property type="entry name" value="Ser/Thr_kinase_AS"/>
</dbReference>
<feature type="compositionally biased region" description="Polar residues" evidence="7">
    <location>
        <begin position="424"/>
        <end position="450"/>
    </location>
</feature>
<dbReference type="Gene3D" id="3.30.310.80">
    <property type="entry name" value="Kinase associated domain 1, KA1"/>
    <property type="match status" value="1"/>
</dbReference>
<feature type="domain" description="KA1" evidence="9">
    <location>
        <begin position="897"/>
        <end position="946"/>
    </location>
</feature>
<evidence type="ECO:0000256" key="2">
    <source>
        <dbReference type="ARBA" id="ARBA00022679"/>
    </source>
</evidence>
<evidence type="ECO:0008006" key="12">
    <source>
        <dbReference type="Google" id="ProtNLM"/>
    </source>
</evidence>
<accession>A0A1X2IPP5</accession>
<feature type="compositionally biased region" description="Low complexity" evidence="7">
    <location>
        <begin position="667"/>
        <end position="677"/>
    </location>
</feature>
<feature type="region of interest" description="Disordered" evidence="7">
    <location>
        <begin position="27"/>
        <end position="50"/>
    </location>
</feature>